<dbReference type="SUPFAM" id="SSF52172">
    <property type="entry name" value="CheY-like"/>
    <property type="match status" value="1"/>
</dbReference>
<evidence type="ECO:0000256" key="4">
    <source>
        <dbReference type="ARBA" id="ARBA00023163"/>
    </source>
</evidence>
<evidence type="ECO:0000313" key="8">
    <source>
        <dbReference type="EMBL" id="MCK9684264.1"/>
    </source>
</evidence>
<keyword evidence="1 5" id="KW-0597">Phosphoprotein</keyword>
<dbReference type="PANTHER" id="PTHR43214:SF41">
    <property type="entry name" value="NITRATE_NITRITE RESPONSE REGULATOR PROTEIN NARP"/>
    <property type="match status" value="1"/>
</dbReference>
<dbReference type="InterPro" id="IPR011006">
    <property type="entry name" value="CheY-like_superfamily"/>
</dbReference>
<dbReference type="Proteomes" id="UP001139353">
    <property type="component" value="Unassembled WGS sequence"/>
</dbReference>
<dbReference type="SUPFAM" id="SSF46894">
    <property type="entry name" value="C-terminal effector domain of the bipartite response regulators"/>
    <property type="match status" value="1"/>
</dbReference>
<dbReference type="Gene3D" id="3.40.50.2300">
    <property type="match status" value="1"/>
</dbReference>
<evidence type="ECO:0000256" key="2">
    <source>
        <dbReference type="ARBA" id="ARBA00023015"/>
    </source>
</evidence>
<keyword evidence="4" id="KW-0804">Transcription</keyword>
<dbReference type="PRINTS" id="PR00038">
    <property type="entry name" value="HTHLUXR"/>
</dbReference>
<evidence type="ECO:0000256" key="3">
    <source>
        <dbReference type="ARBA" id="ARBA00023125"/>
    </source>
</evidence>
<dbReference type="PROSITE" id="PS50043">
    <property type="entry name" value="HTH_LUXR_2"/>
    <property type="match status" value="1"/>
</dbReference>
<dbReference type="InterPro" id="IPR000792">
    <property type="entry name" value="Tscrpt_reg_LuxR_C"/>
</dbReference>
<gene>
    <name evidence="8" type="ORF">LPC04_00930</name>
</gene>
<dbReference type="GO" id="GO:0006355">
    <property type="term" value="P:regulation of DNA-templated transcription"/>
    <property type="evidence" value="ECO:0007669"/>
    <property type="project" value="InterPro"/>
</dbReference>
<dbReference type="GO" id="GO:0003677">
    <property type="term" value="F:DNA binding"/>
    <property type="evidence" value="ECO:0007669"/>
    <property type="project" value="UniProtKB-KW"/>
</dbReference>
<dbReference type="CDD" id="cd17535">
    <property type="entry name" value="REC_NarL-like"/>
    <property type="match status" value="1"/>
</dbReference>
<dbReference type="InterPro" id="IPR058245">
    <property type="entry name" value="NreC/VraR/RcsB-like_REC"/>
</dbReference>
<reference evidence="8" key="1">
    <citation type="submission" date="2021-11" db="EMBL/GenBank/DDBJ databases">
        <title>BS-T2-15 a new species belonging to the Comamonadaceae family isolated from the soil of a French oak forest.</title>
        <authorList>
            <person name="Mieszkin S."/>
            <person name="Alain K."/>
        </authorList>
    </citation>
    <scope>NUCLEOTIDE SEQUENCE</scope>
    <source>
        <strain evidence="8">BS-T2-15</strain>
    </source>
</reference>
<feature type="modified residue" description="4-aspartylphosphate" evidence="5">
    <location>
        <position position="65"/>
    </location>
</feature>
<accession>A0A9X1YD07</accession>
<dbReference type="SMART" id="SM00448">
    <property type="entry name" value="REC"/>
    <property type="match status" value="1"/>
</dbReference>
<dbReference type="PANTHER" id="PTHR43214">
    <property type="entry name" value="TWO-COMPONENT RESPONSE REGULATOR"/>
    <property type="match status" value="1"/>
</dbReference>
<dbReference type="InterPro" id="IPR016032">
    <property type="entry name" value="Sig_transdc_resp-reg_C-effctor"/>
</dbReference>
<feature type="domain" description="Response regulatory" evidence="7">
    <location>
        <begin position="14"/>
        <end position="130"/>
    </location>
</feature>
<dbReference type="RefSeq" id="WP_275680298.1">
    <property type="nucleotide sequence ID" value="NZ_JAJLJH010000001.1"/>
</dbReference>
<protein>
    <submittedName>
        <fullName evidence="8">Response regulator transcription factor</fullName>
    </submittedName>
</protein>
<name>A0A9X1YD07_9BURK</name>
<evidence type="ECO:0000259" key="7">
    <source>
        <dbReference type="PROSITE" id="PS50110"/>
    </source>
</evidence>
<sequence length="227" mass="24367">MPETVELPQELPTRILVVDDDDAFRETVCAAIARDDALVLADQVSNAESAREAIATGEFDVALIDLGLPDGNGIDLIREIASTRPDTDVMVVTVFGDEAHVLASIEAGATGYLLKRSLNDTLGATVRELRAGGSPISPVIARQLLHRFKKDTPAAPSQPAVVDDGGLSEREREVLLFIAKGFTVGEIANMLHLSAHTVATHVKHIYRKLAVHSRTEAVFEAGRMGLL</sequence>
<evidence type="ECO:0000313" key="9">
    <source>
        <dbReference type="Proteomes" id="UP001139353"/>
    </source>
</evidence>
<dbReference type="InterPro" id="IPR001789">
    <property type="entry name" value="Sig_transdc_resp-reg_receiver"/>
</dbReference>
<evidence type="ECO:0000256" key="5">
    <source>
        <dbReference type="PROSITE-ProRule" id="PRU00169"/>
    </source>
</evidence>
<organism evidence="8 9">
    <name type="scientific">Scleromatobacter humisilvae</name>
    <dbReference type="NCBI Taxonomy" id="2897159"/>
    <lineage>
        <taxon>Bacteria</taxon>
        <taxon>Pseudomonadati</taxon>
        <taxon>Pseudomonadota</taxon>
        <taxon>Betaproteobacteria</taxon>
        <taxon>Burkholderiales</taxon>
        <taxon>Sphaerotilaceae</taxon>
        <taxon>Scleromatobacter</taxon>
    </lineage>
</organism>
<dbReference type="AlphaFoldDB" id="A0A9X1YD07"/>
<dbReference type="EMBL" id="JAJLJH010000001">
    <property type="protein sequence ID" value="MCK9684264.1"/>
    <property type="molecule type" value="Genomic_DNA"/>
</dbReference>
<evidence type="ECO:0000259" key="6">
    <source>
        <dbReference type="PROSITE" id="PS50043"/>
    </source>
</evidence>
<dbReference type="SMART" id="SM00421">
    <property type="entry name" value="HTH_LUXR"/>
    <property type="match status" value="1"/>
</dbReference>
<dbReference type="GO" id="GO:0000160">
    <property type="term" value="P:phosphorelay signal transduction system"/>
    <property type="evidence" value="ECO:0007669"/>
    <property type="project" value="InterPro"/>
</dbReference>
<evidence type="ECO:0000256" key="1">
    <source>
        <dbReference type="ARBA" id="ARBA00022553"/>
    </source>
</evidence>
<keyword evidence="2" id="KW-0805">Transcription regulation</keyword>
<comment type="caution">
    <text evidence="8">The sequence shown here is derived from an EMBL/GenBank/DDBJ whole genome shotgun (WGS) entry which is preliminary data.</text>
</comment>
<dbReference type="PROSITE" id="PS50110">
    <property type="entry name" value="RESPONSE_REGULATORY"/>
    <property type="match status" value="1"/>
</dbReference>
<keyword evidence="3" id="KW-0238">DNA-binding</keyword>
<keyword evidence="9" id="KW-1185">Reference proteome</keyword>
<dbReference type="PROSITE" id="PS00622">
    <property type="entry name" value="HTH_LUXR_1"/>
    <property type="match status" value="1"/>
</dbReference>
<feature type="domain" description="HTH luxR-type" evidence="6">
    <location>
        <begin position="160"/>
        <end position="225"/>
    </location>
</feature>
<dbReference type="Pfam" id="PF00196">
    <property type="entry name" value="GerE"/>
    <property type="match status" value="1"/>
</dbReference>
<proteinExistence type="predicted"/>
<dbReference type="Pfam" id="PF00072">
    <property type="entry name" value="Response_reg"/>
    <property type="match status" value="1"/>
</dbReference>
<dbReference type="InterPro" id="IPR039420">
    <property type="entry name" value="WalR-like"/>
</dbReference>
<dbReference type="CDD" id="cd06170">
    <property type="entry name" value="LuxR_C_like"/>
    <property type="match status" value="1"/>
</dbReference>